<keyword evidence="3" id="KW-1185">Reference proteome</keyword>
<protein>
    <recommendedName>
        <fullName evidence="4">Surface antigen domain-containing protein</fullName>
    </recommendedName>
</protein>
<evidence type="ECO:0000313" key="2">
    <source>
        <dbReference type="EMBL" id="QDO97507.1"/>
    </source>
</evidence>
<gene>
    <name evidence="2" type="ORF">FNB15_09620</name>
</gene>
<dbReference type="RefSeq" id="WP_144068488.1">
    <property type="nucleotide sequence ID" value="NZ_CP041636.1"/>
</dbReference>
<dbReference type="Proteomes" id="UP000317496">
    <property type="component" value="Chromosome"/>
</dbReference>
<evidence type="ECO:0000313" key="3">
    <source>
        <dbReference type="Proteomes" id="UP000317496"/>
    </source>
</evidence>
<dbReference type="AlphaFoldDB" id="A0A516H166"/>
<evidence type="ECO:0008006" key="4">
    <source>
        <dbReference type="Google" id="ProtNLM"/>
    </source>
</evidence>
<sequence>MPASTPWWSTPSTAAPRPGRRPTLGLAAAIVASVLSGATMADPLKTSPGTWHASAPALAAMPYATYAAPYGIERGTCDRGSLARRITPGSSVLVGARVGTSMDQIDQACVARVLEFAPDRAPVRWYGAPKMDYGGAAFAITPLRTFERDGQFCRDYQAIATVGGQDEQIYGTACRMTDGVWRVAG</sequence>
<evidence type="ECO:0000256" key="1">
    <source>
        <dbReference type="SAM" id="MobiDB-lite"/>
    </source>
</evidence>
<accession>A0A516H166</accession>
<feature type="compositionally biased region" description="Polar residues" evidence="1">
    <location>
        <begin position="1"/>
        <end position="13"/>
    </location>
</feature>
<name>A0A516H166_9PROT</name>
<reference evidence="2 3" key="1">
    <citation type="submission" date="2019-07" db="EMBL/GenBank/DDBJ databases">
        <title>Genome sequencing for Ferrovibrio sp. K5.</title>
        <authorList>
            <person name="Park S.-J."/>
        </authorList>
    </citation>
    <scope>NUCLEOTIDE SEQUENCE [LARGE SCALE GENOMIC DNA]</scope>
    <source>
        <strain evidence="2 3">K5</strain>
    </source>
</reference>
<feature type="region of interest" description="Disordered" evidence="1">
    <location>
        <begin position="1"/>
        <end position="20"/>
    </location>
</feature>
<proteinExistence type="predicted"/>
<dbReference type="OrthoDB" id="5402098at2"/>
<dbReference type="KEGG" id="fer:FNB15_09620"/>
<dbReference type="EMBL" id="CP041636">
    <property type="protein sequence ID" value="QDO97507.1"/>
    <property type="molecule type" value="Genomic_DNA"/>
</dbReference>
<organism evidence="2 3">
    <name type="scientific">Ferrovibrio terrae</name>
    <dbReference type="NCBI Taxonomy" id="2594003"/>
    <lineage>
        <taxon>Bacteria</taxon>
        <taxon>Pseudomonadati</taxon>
        <taxon>Pseudomonadota</taxon>
        <taxon>Alphaproteobacteria</taxon>
        <taxon>Rhodospirillales</taxon>
        <taxon>Rhodospirillaceae</taxon>
        <taxon>Ferrovibrio</taxon>
    </lineage>
</organism>